<dbReference type="OMA" id="DMSNING"/>
<feature type="compositionally biased region" description="Low complexity" evidence="1">
    <location>
        <begin position="67"/>
        <end position="78"/>
    </location>
</feature>
<sequence>MGTYSLVPRKKTKVLRQRTVLEMFKNLQKPAESSQTKDMSNINGEKEENASEEEESEDMESEEEEGQQTSEESVSVVQDPTSAPVSQVGPGHLSDPGVTVPVDVVSITLVLWFAGCRWRSRRLKTQKMRKKPKWRRARSPTW</sequence>
<feature type="region of interest" description="Disordered" evidence="1">
    <location>
        <begin position="24"/>
        <end position="99"/>
    </location>
</feature>
<feature type="compositionally biased region" description="Polar residues" evidence="1">
    <location>
        <begin position="31"/>
        <end position="43"/>
    </location>
</feature>
<feature type="compositionally biased region" description="Acidic residues" evidence="1">
    <location>
        <begin position="50"/>
        <end position="66"/>
    </location>
</feature>
<accession>A0A3P8WCA7</accession>
<name>A0A3P8WCA7_CYNSE</name>
<dbReference type="AlphaFoldDB" id="A0A3P8WCA7"/>
<reference evidence="2" key="2">
    <citation type="submission" date="2025-08" db="UniProtKB">
        <authorList>
            <consortium name="Ensembl"/>
        </authorList>
    </citation>
    <scope>IDENTIFICATION</scope>
</reference>
<reference evidence="2" key="3">
    <citation type="submission" date="2025-09" db="UniProtKB">
        <authorList>
            <consortium name="Ensembl"/>
        </authorList>
    </citation>
    <scope>IDENTIFICATION</scope>
</reference>
<evidence type="ECO:0000313" key="3">
    <source>
        <dbReference type="Proteomes" id="UP000265120"/>
    </source>
</evidence>
<keyword evidence="3" id="KW-1185">Reference proteome</keyword>
<evidence type="ECO:0000313" key="2">
    <source>
        <dbReference type="Ensembl" id="ENSCSEP00000024092.1"/>
    </source>
</evidence>
<reference evidence="2 3" key="1">
    <citation type="journal article" date="2014" name="Nat. Genet.">
        <title>Whole-genome sequence of a flatfish provides insights into ZW sex chromosome evolution and adaptation to a benthic lifestyle.</title>
        <authorList>
            <person name="Chen S."/>
            <person name="Zhang G."/>
            <person name="Shao C."/>
            <person name="Huang Q."/>
            <person name="Liu G."/>
            <person name="Zhang P."/>
            <person name="Song W."/>
            <person name="An N."/>
            <person name="Chalopin D."/>
            <person name="Volff J.N."/>
            <person name="Hong Y."/>
            <person name="Li Q."/>
            <person name="Sha Z."/>
            <person name="Zhou H."/>
            <person name="Xie M."/>
            <person name="Yu Q."/>
            <person name="Liu Y."/>
            <person name="Xiang H."/>
            <person name="Wang N."/>
            <person name="Wu K."/>
            <person name="Yang C."/>
            <person name="Zhou Q."/>
            <person name="Liao X."/>
            <person name="Yang L."/>
            <person name="Hu Q."/>
            <person name="Zhang J."/>
            <person name="Meng L."/>
            <person name="Jin L."/>
            <person name="Tian Y."/>
            <person name="Lian J."/>
            <person name="Yang J."/>
            <person name="Miao G."/>
            <person name="Liu S."/>
            <person name="Liang Z."/>
            <person name="Yan F."/>
            <person name="Li Y."/>
            <person name="Sun B."/>
            <person name="Zhang H."/>
            <person name="Zhang J."/>
            <person name="Zhu Y."/>
            <person name="Du M."/>
            <person name="Zhao Y."/>
            <person name="Schartl M."/>
            <person name="Tang Q."/>
            <person name="Wang J."/>
        </authorList>
    </citation>
    <scope>NUCLEOTIDE SEQUENCE</scope>
</reference>
<protein>
    <submittedName>
        <fullName evidence="2">Uncharacterized protein</fullName>
    </submittedName>
</protein>
<dbReference type="Ensembl" id="ENSCSET00000024417.1">
    <property type="protein sequence ID" value="ENSCSEP00000024092.1"/>
    <property type="gene ID" value="ENSCSEG00000015371.1"/>
</dbReference>
<dbReference type="STRING" id="244447.ENSCSEP00000024092"/>
<proteinExistence type="predicted"/>
<dbReference type="Proteomes" id="UP000265120">
    <property type="component" value="Chromosome 14"/>
</dbReference>
<evidence type="ECO:0000256" key="1">
    <source>
        <dbReference type="SAM" id="MobiDB-lite"/>
    </source>
</evidence>
<organism evidence="2 3">
    <name type="scientific">Cynoglossus semilaevis</name>
    <name type="common">Tongue sole</name>
    <dbReference type="NCBI Taxonomy" id="244447"/>
    <lineage>
        <taxon>Eukaryota</taxon>
        <taxon>Metazoa</taxon>
        <taxon>Chordata</taxon>
        <taxon>Craniata</taxon>
        <taxon>Vertebrata</taxon>
        <taxon>Euteleostomi</taxon>
        <taxon>Actinopterygii</taxon>
        <taxon>Neopterygii</taxon>
        <taxon>Teleostei</taxon>
        <taxon>Neoteleostei</taxon>
        <taxon>Acanthomorphata</taxon>
        <taxon>Carangaria</taxon>
        <taxon>Pleuronectiformes</taxon>
        <taxon>Pleuronectoidei</taxon>
        <taxon>Cynoglossidae</taxon>
        <taxon>Cynoglossinae</taxon>
        <taxon>Cynoglossus</taxon>
    </lineage>
</organism>
<dbReference type="InParanoid" id="A0A3P8WCA7"/>